<dbReference type="HOGENOM" id="CLU_050839_0_0_9"/>
<sequence length="396" mass="43650">MIRNLIRGIITLLLGAVGFYLNYILISLDFLNTLGWNGSLVWTYAIMSILFGIIGFLVAPVSIRSFIALMRWMDSRLTRVPTNDLMGGAVGGIIGLIIASLFGNSFVSIKFFGPLLAVLLSLFLGYLGLTIGMKRKEDVLGFLNFFPKFRDRGEKAEKSGDKADKGDKNKEGKAGLSRELVSYKILDTSVIIDGRIADIVKTGFLEGVLLIPSFVLEELRHIADSSDLLKRNRGRRGLDILNQISKETVIKVHIHEQDFDDINEVDSKLVRLGQVLNSPLLTNDYNLNKVAELQGVKVLNINELANALKPIVLPGEEMLVQVMKEGKEPGQGVAYLDDGTMIVVDMGRRYMGQNVVVLVTSVLQTAAGRMIFAKPKNSLEKKPMGLRPTDEVNAIG</sequence>
<dbReference type="RefSeq" id="WP_014901210.1">
    <property type="nucleotide sequence ID" value="NC_018515.1"/>
</dbReference>
<protein>
    <submittedName>
        <fullName evidence="7">Integral membrane protein (PIN domain superfamily)</fullName>
    </submittedName>
</protein>
<accession>J7IT58</accession>
<evidence type="ECO:0000259" key="6">
    <source>
        <dbReference type="PROSITE" id="PS50926"/>
    </source>
</evidence>
<keyword evidence="5" id="KW-0812">Transmembrane</keyword>
<dbReference type="Proteomes" id="UP000005262">
    <property type="component" value="Chromosome"/>
</dbReference>
<feature type="transmembrane region" description="Helical" evidence="5">
    <location>
        <begin position="109"/>
        <end position="129"/>
    </location>
</feature>
<dbReference type="GO" id="GO:0004518">
    <property type="term" value="F:nuclease activity"/>
    <property type="evidence" value="ECO:0007669"/>
    <property type="project" value="UniProtKB-KW"/>
</dbReference>
<evidence type="ECO:0000256" key="3">
    <source>
        <dbReference type="ARBA" id="ARBA00022801"/>
    </source>
</evidence>
<dbReference type="PANTHER" id="PTHR11603">
    <property type="entry name" value="AAA FAMILY ATPASE"/>
    <property type="match status" value="1"/>
</dbReference>
<dbReference type="STRING" id="768704.Desmer_0219"/>
<keyword evidence="4" id="KW-0460">Magnesium</keyword>
<proteinExistence type="predicted"/>
<dbReference type="CDD" id="cd09877">
    <property type="entry name" value="PIN_YacL-like"/>
    <property type="match status" value="1"/>
</dbReference>
<dbReference type="Pfam" id="PF01938">
    <property type="entry name" value="TRAM"/>
    <property type="match status" value="1"/>
</dbReference>
<evidence type="ECO:0000313" key="8">
    <source>
        <dbReference type="Proteomes" id="UP000005262"/>
    </source>
</evidence>
<feature type="transmembrane region" description="Helical" evidence="5">
    <location>
        <begin position="9"/>
        <end position="28"/>
    </location>
</feature>
<dbReference type="SUPFAM" id="SSF88723">
    <property type="entry name" value="PIN domain-like"/>
    <property type="match status" value="1"/>
</dbReference>
<dbReference type="Pfam" id="PF01850">
    <property type="entry name" value="PIN"/>
    <property type="match status" value="1"/>
</dbReference>
<dbReference type="eggNOG" id="COG4956">
    <property type="taxonomic scope" value="Bacteria"/>
</dbReference>
<reference evidence="8" key="2">
    <citation type="submission" date="2012-08" db="EMBL/GenBank/DDBJ databases">
        <title>Finished genome of Desulfosporosinus meridiei DSM 13257.</title>
        <authorList>
            <person name="Huntemann M."/>
            <person name="Wei C.-L."/>
            <person name="Han J."/>
            <person name="Detter J.C."/>
            <person name="Han C."/>
            <person name="Davenport K."/>
            <person name="Daligault H."/>
            <person name="Erkkila T."/>
            <person name="Gu W."/>
            <person name="Munk A.C.C."/>
            <person name="Teshima H."/>
            <person name="Xu Y."/>
            <person name="Chain P."/>
            <person name="Tapia R."/>
            <person name="Chen A."/>
            <person name="Krypides N."/>
            <person name="Mavromatis K."/>
            <person name="Markowitz V."/>
            <person name="Szeto E."/>
            <person name="Ivanova N."/>
            <person name="Mikhailova N."/>
            <person name="Ovchinnikova G."/>
            <person name="Pagani I."/>
            <person name="Pati A."/>
            <person name="Goodwin L."/>
            <person name="Peters L."/>
            <person name="Pitluck S."/>
            <person name="Woyke T."/>
            <person name="Pester M."/>
            <person name="Spring S."/>
            <person name="Ollivier B."/>
            <person name="Rattei T."/>
            <person name="Klenk H.-P."/>
            <person name="Wagner M."/>
            <person name="Loy A."/>
        </authorList>
    </citation>
    <scope>NUCLEOTIDE SEQUENCE [LARGE SCALE GENOMIC DNA]</scope>
    <source>
        <strain evidence="8">ATCC BAA-275 / DSM 13257 / NCIMB 13706 / S10</strain>
    </source>
</reference>
<keyword evidence="8" id="KW-1185">Reference proteome</keyword>
<keyword evidence="5" id="KW-0472">Membrane</keyword>
<dbReference type="OrthoDB" id="9780734at2"/>
<gene>
    <name evidence="7" type="ordered locus">Desmer_0219</name>
</gene>
<dbReference type="InterPro" id="IPR002792">
    <property type="entry name" value="TRAM_dom"/>
</dbReference>
<name>J7IT58_DESMD</name>
<dbReference type="AlphaFoldDB" id="J7IT58"/>
<organism evidence="7 8">
    <name type="scientific">Desulfosporosinus meridiei (strain ATCC BAA-275 / DSM 13257 / KCTC 12902 / NCIMB 13706 / S10)</name>
    <dbReference type="NCBI Taxonomy" id="768704"/>
    <lineage>
        <taxon>Bacteria</taxon>
        <taxon>Bacillati</taxon>
        <taxon>Bacillota</taxon>
        <taxon>Clostridia</taxon>
        <taxon>Eubacteriales</taxon>
        <taxon>Desulfitobacteriaceae</taxon>
        <taxon>Desulfosporosinus</taxon>
    </lineage>
</organism>
<comment type="cofactor">
    <cofactor evidence="1">
        <name>Mg(2+)</name>
        <dbReference type="ChEBI" id="CHEBI:18420"/>
    </cofactor>
</comment>
<keyword evidence="3" id="KW-0378">Hydrolase</keyword>
<dbReference type="SMART" id="SM00670">
    <property type="entry name" value="PINc"/>
    <property type="match status" value="1"/>
</dbReference>
<evidence type="ECO:0000256" key="4">
    <source>
        <dbReference type="ARBA" id="ARBA00022842"/>
    </source>
</evidence>
<dbReference type="Gene3D" id="3.40.50.1010">
    <property type="entry name" value="5'-nuclease"/>
    <property type="match status" value="1"/>
</dbReference>
<dbReference type="PROSITE" id="PS50926">
    <property type="entry name" value="TRAM"/>
    <property type="match status" value="1"/>
</dbReference>
<dbReference type="InterPro" id="IPR052041">
    <property type="entry name" value="Nucleic_acid_metab_PIN/TRAM"/>
</dbReference>
<evidence type="ECO:0000256" key="5">
    <source>
        <dbReference type="SAM" id="Phobius"/>
    </source>
</evidence>
<keyword evidence="5" id="KW-1133">Transmembrane helix</keyword>
<dbReference type="GO" id="GO:0016787">
    <property type="term" value="F:hydrolase activity"/>
    <property type="evidence" value="ECO:0007669"/>
    <property type="project" value="UniProtKB-KW"/>
</dbReference>
<feature type="transmembrane region" description="Helical" evidence="5">
    <location>
        <begin position="84"/>
        <end position="103"/>
    </location>
</feature>
<dbReference type="PANTHER" id="PTHR11603:SF147">
    <property type="entry name" value="MEMBRANE PROTEIN"/>
    <property type="match status" value="1"/>
</dbReference>
<feature type="domain" description="TRAM" evidence="6">
    <location>
        <begin position="311"/>
        <end position="372"/>
    </location>
</feature>
<dbReference type="KEGG" id="dmi:Desmer_0219"/>
<evidence type="ECO:0000313" key="7">
    <source>
        <dbReference type="EMBL" id="AFQ42283.1"/>
    </source>
</evidence>
<evidence type="ECO:0000256" key="2">
    <source>
        <dbReference type="ARBA" id="ARBA00022722"/>
    </source>
</evidence>
<keyword evidence="2" id="KW-0540">Nuclease</keyword>
<reference evidence="7 8" key="1">
    <citation type="journal article" date="2012" name="J. Bacteriol.">
        <title>Complete genome sequences of Desulfosporosinus orientis DSM765T, Desulfosporosinus youngiae DSM17734T, Desulfosporosinus meridiei DSM13257T, and Desulfosporosinus acidiphilus DSM22704T.</title>
        <authorList>
            <person name="Pester M."/>
            <person name="Brambilla E."/>
            <person name="Alazard D."/>
            <person name="Rattei T."/>
            <person name="Weinmaier T."/>
            <person name="Han J."/>
            <person name="Lucas S."/>
            <person name="Lapidus A."/>
            <person name="Cheng J.F."/>
            <person name="Goodwin L."/>
            <person name="Pitluck S."/>
            <person name="Peters L."/>
            <person name="Ovchinnikova G."/>
            <person name="Teshima H."/>
            <person name="Detter J.C."/>
            <person name="Han C.S."/>
            <person name="Tapia R."/>
            <person name="Land M.L."/>
            <person name="Hauser L."/>
            <person name="Kyrpides N.C."/>
            <person name="Ivanova N.N."/>
            <person name="Pagani I."/>
            <person name="Huntmann M."/>
            <person name="Wei C.L."/>
            <person name="Davenport K.W."/>
            <person name="Daligault H."/>
            <person name="Chain P.S."/>
            <person name="Chen A."/>
            <person name="Mavromatis K."/>
            <person name="Markowitz V."/>
            <person name="Szeto E."/>
            <person name="Mikhailova N."/>
            <person name="Pati A."/>
            <person name="Wagner M."/>
            <person name="Woyke T."/>
            <person name="Ollivier B."/>
            <person name="Klenk H.P."/>
            <person name="Spring S."/>
            <person name="Loy A."/>
        </authorList>
    </citation>
    <scope>NUCLEOTIDE SEQUENCE [LARGE SCALE GENOMIC DNA]</scope>
    <source>
        <strain evidence="8">ATCC BAA-275 / DSM 13257 / NCIMB 13706 / S10</strain>
    </source>
</reference>
<dbReference type="InterPro" id="IPR029060">
    <property type="entry name" value="PIN-like_dom_sf"/>
</dbReference>
<feature type="transmembrane region" description="Helical" evidence="5">
    <location>
        <begin position="40"/>
        <end position="63"/>
    </location>
</feature>
<dbReference type="EMBL" id="CP003629">
    <property type="protein sequence ID" value="AFQ42283.1"/>
    <property type="molecule type" value="Genomic_DNA"/>
</dbReference>
<dbReference type="InterPro" id="IPR002716">
    <property type="entry name" value="PIN_dom"/>
</dbReference>
<evidence type="ECO:0000256" key="1">
    <source>
        <dbReference type="ARBA" id="ARBA00001946"/>
    </source>
</evidence>